<dbReference type="AlphaFoldDB" id="A0A6B0V8P3"/>
<organism evidence="2">
    <name type="scientific">Ixodes ricinus</name>
    <name type="common">Common tick</name>
    <name type="synonym">Acarus ricinus</name>
    <dbReference type="NCBI Taxonomy" id="34613"/>
    <lineage>
        <taxon>Eukaryota</taxon>
        <taxon>Metazoa</taxon>
        <taxon>Ecdysozoa</taxon>
        <taxon>Arthropoda</taxon>
        <taxon>Chelicerata</taxon>
        <taxon>Arachnida</taxon>
        <taxon>Acari</taxon>
        <taxon>Parasitiformes</taxon>
        <taxon>Ixodida</taxon>
        <taxon>Ixodoidea</taxon>
        <taxon>Ixodidae</taxon>
        <taxon>Ixodinae</taxon>
        <taxon>Ixodes</taxon>
    </lineage>
</organism>
<reference evidence="2" key="1">
    <citation type="submission" date="2019-12" db="EMBL/GenBank/DDBJ databases">
        <title>An insight into the sialome of adult female Ixodes ricinus ticks feeding for 6 days.</title>
        <authorList>
            <person name="Perner J."/>
            <person name="Ribeiro J.M.C."/>
        </authorList>
    </citation>
    <scope>NUCLEOTIDE SEQUENCE</scope>
    <source>
        <strain evidence="2">Semi-engorged</strain>
        <tissue evidence="2">Salivary glands</tissue>
    </source>
</reference>
<feature type="signal peptide" evidence="1">
    <location>
        <begin position="1"/>
        <end position="23"/>
    </location>
</feature>
<evidence type="ECO:0000313" key="2">
    <source>
        <dbReference type="EMBL" id="MXU98593.1"/>
    </source>
</evidence>
<feature type="chain" id="PRO_5025384025" evidence="1">
    <location>
        <begin position="24"/>
        <end position="347"/>
    </location>
</feature>
<name>A0A6B0V8P3_IXORI</name>
<protein>
    <submittedName>
        <fullName evidence="2">Putative secreted protein</fullName>
    </submittedName>
</protein>
<evidence type="ECO:0000256" key="1">
    <source>
        <dbReference type="SAM" id="SignalP"/>
    </source>
</evidence>
<accession>A0A6B0V8P3</accession>
<keyword evidence="1" id="KW-0732">Signal</keyword>
<dbReference type="EMBL" id="GIFC01016510">
    <property type="protein sequence ID" value="MXU98593.1"/>
    <property type="molecule type" value="Transcribed_RNA"/>
</dbReference>
<sequence length="347" mass="38644">MTIGVRFHALYLVAVGWVCQVEVREGEGSRQVVLARTNVHGTRCHLPLRVKAGVGWVRRAVVKGAIVDAEPHCRDAVEAVRSLAHQFKGPADVRVEELEGVLARFQGWINFSVCAVYHVARAFPSRQVLFAIPASDDVIQVHPALSGVDSVETVIGCIFPVHVAKLSIRRGNSWVEHVARSSQKVRVTVVEQLADRVVHNQLFVELVDDHGHYKPQCRIGKPQKGSGTHQRAIDGDYDVILASRRLLPVKVERPHLPVGDGTIGVPDNVGLHHRHPEGVWPHLLQLGLFPLLEKLVWIGEVEEIDPLEGGQWNVAPELEGLRAVHQWQFLHKNADKQLWHEEDPSTA</sequence>
<proteinExistence type="predicted"/>